<sequence length="384" mass="40327">MAIQGLLRSADGAGWNQEQRLWWLLWSGCPGIGAQRLVAIRDNFCGWAAAWGAPLEAFAALAGFGAVGCRQLQRYRDRWGPDPLPRLCQELRGGKGVLVPADPAFPPELLALARPPLRLYWRGKGWLWPLLRRRQAIAVVGTRRPSLHGVAMAEAIGAALAQAGWPVVSGLAEGIDGAAHRGCLSKGGRPVGVLGTPLERVYPRHHQQLQAEVGAGGLLVSELPAGTAVQAGHFAARNRLQVGLARAVVVVECPMRSGALQSATLAMQQELPVWAVPADAGKASAAGSNRLLAQDATVLLEPADLIRQLGPGPLASPDPAAPSASHGLLRSADPALLAALGHGASLEQLCLMLEEPAASLASRLLALELQGLVRAEPGLCWRPA</sequence>
<dbReference type="OrthoDB" id="9785707at2"/>
<feature type="domain" description="DprA winged helix" evidence="3">
    <location>
        <begin position="329"/>
        <end position="378"/>
    </location>
</feature>
<organism evidence="4 5">
    <name type="scientific">Cyanobium usitatum str. Tous</name>
    <dbReference type="NCBI Taxonomy" id="2116684"/>
    <lineage>
        <taxon>Bacteria</taxon>
        <taxon>Bacillati</taxon>
        <taxon>Cyanobacteriota</taxon>
        <taxon>Cyanophyceae</taxon>
        <taxon>Synechococcales</taxon>
        <taxon>Prochlorococcaceae</taxon>
        <taxon>Cyanobium</taxon>
    </lineage>
</organism>
<dbReference type="InterPro" id="IPR057666">
    <property type="entry name" value="DrpA_SLOG"/>
</dbReference>
<dbReference type="PANTHER" id="PTHR43022:SF1">
    <property type="entry name" value="PROTEIN SMF"/>
    <property type="match status" value="1"/>
</dbReference>
<dbReference type="PANTHER" id="PTHR43022">
    <property type="entry name" value="PROTEIN SMF"/>
    <property type="match status" value="1"/>
</dbReference>
<name>A0A2P7MSQ4_9CYAN</name>
<dbReference type="Pfam" id="PF17782">
    <property type="entry name" value="WHD_DprA"/>
    <property type="match status" value="1"/>
</dbReference>
<protein>
    <submittedName>
        <fullName evidence="4">DNA processing protein DprA</fullName>
    </submittedName>
</protein>
<dbReference type="Proteomes" id="UP000243002">
    <property type="component" value="Unassembled WGS sequence"/>
</dbReference>
<dbReference type="Gene3D" id="3.40.50.450">
    <property type="match status" value="1"/>
</dbReference>
<dbReference type="EMBL" id="PXXO01000014">
    <property type="protein sequence ID" value="PSJ04217.1"/>
    <property type="molecule type" value="Genomic_DNA"/>
</dbReference>
<evidence type="ECO:0000313" key="4">
    <source>
        <dbReference type="EMBL" id="PSJ04217.1"/>
    </source>
</evidence>
<evidence type="ECO:0000259" key="3">
    <source>
        <dbReference type="Pfam" id="PF17782"/>
    </source>
</evidence>
<dbReference type="InterPro" id="IPR003488">
    <property type="entry name" value="DprA"/>
</dbReference>
<comment type="similarity">
    <text evidence="1">Belongs to the DprA/Smf family.</text>
</comment>
<dbReference type="AlphaFoldDB" id="A0A2P7MSQ4"/>
<dbReference type="GO" id="GO:0009294">
    <property type="term" value="P:DNA-mediated transformation"/>
    <property type="evidence" value="ECO:0007669"/>
    <property type="project" value="InterPro"/>
</dbReference>
<feature type="domain" description="Smf/DprA SLOG" evidence="2">
    <location>
        <begin position="97"/>
        <end position="309"/>
    </location>
</feature>
<dbReference type="InterPro" id="IPR041614">
    <property type="entry name" value="DprA_WH"/>
</dbReference>
<comment type="caution">
    <text evidence="4">The sequence shown here is derived from an EMBL/GenBank/DDBJ whole genome shotgun (WGS) entry which is preliminary data.</text>
</comment>
<evidence type="ECO:0000313" key="5">
    <source>
        <dbReference type="Proteomes" id="UP000243002"/>
    </source>
</evidence>
<dbReference type="SUPFAM" id="SSF102405">
    <property type="entry name" value="MCP/YpsA-like"/>
    <property type="match status" value="1"/>
</dbReference>
<accession>A0A2P7MSQ4</accession>
<evidence type="ECO:0000259" key="2">
    <source>
        <dbReference type="Pfam" id="PF02481"/>
    </source>
</evidence>
<evidence type="ECO:0000256" key="1">
    <source>
        <dbReference type="ARBA" id="ARBA00006525"/>
    </source>
</evidence>
<proteinExistence type="inferred from homology"/>
<dbReference type="RefSeq" id="WP_106632816.1">
    <property type="nucleotide sequence ID" value="NZ_PXXO01000014.1"/>
</dbReference>
<dbReference type="Pfam" id="PF02481">
    <property type="entry name" value="DNA_processg_A"/>
    <property type="match status" value="1"/>
</dbReference>
<gene>
    <name evidence="4" type="ORF">C7K55_11185</name>
</gene>
<reference evidence="4 5" key="1">
    <citation type="journal article" date="2018" name="Environ. Microbiol.">
        <title>Ecological and genomic features of two widespread freshwater picocyanobacteria.</title>
        <authorList>
            <person name="Cabello-Yeves P.J."/>
            <person name="Picazo A."/>
            <person name="Camacho A."/>
            <person name="Callieri C."/>
            <person name="Rosselli R."/>
            <person name="Roda-Garcia J.J."/>
            <person name="Coutinho F.H."/>
            <person name="Rodriguez-Valera F."/>
        </authorList>
    </citation>
    <scope>NUCLEOTIDE SEQUENCE [LARGE SCALE GENOMIC DNA]</scope>
    <source>
        <strain evidence="4 5">Tous</strain>
    </source>
</reference>
<keyword evidence="5" id="KW-1185">Reference proteome</keyword>